<evidence type="ECO:0000313" key="2">
    <source>
        <dbReference type="Proteomes" id="UP000306808"/>
    </source>
</evidence>
<dbReference type="AlphaFoldDB" id="A0A4U0PJP4"/>
<sequence>MKKHTIDYVNQFRRNDYNASIDSMNAHGLQINDRDFVGWDFTPWVYDLYRPNEPYEARGICPTFLTSEEY</sequence>
<name>A0A4U0PJP4_9SPHI</name>
<gene>
    <name evidence="1" type="ORF">FAZ15_02165</name>
</gene>
<keyword evidence="2" id="KW-1185">Reference proteome</keyword>
<reference evidence="1 2" key="1">
    <citation type="submission" date="2019-04" db="EMBL/GenBank/DDBJ databases">
        <title>Sphingobacterium olei sp. nov., isolated from oil-contaminated soil.</title>
        <authorList>
            <person name="Liu B."/>
        </authorList>
    </citation>
    <scope>NUCLEOTIDE SEQUENCE [LARGE SCALE GENOMIC DNA]</scope>
    <source>
        <strain evidence="1 2">HAL-9</strain>
    </source>
</reference>
<dbReference type="EMBL" id="SUME01000001">
    <property type="protein sequence ID" value="TJZ63124.1"/>
    <property type="molecule type" value="Genomic_DNA"/>
</dbReference>
<dbReference type="Proteomes" id="UP000306808">
    <property type="component" value="Unassembled WGS sequence"/>
</dbReference>
<organism evidence="1 2">
    <name type="scientific">Sphingobacterium olei</name>
    <dbReference type="NCBI Taxonomy" id="2571155"/>
    <lineage>
        <taxon>Bacteria</taxon>
        <taxon>Pseudomonadati</taxon>
        <taxon>Bacteroidota</taxon>
        <taxon>Sphingobacteriia</taxon>
        <taxon>Sphingobacteriales</taxon>
        <taxon>Sphingobacteriaceae</taxon>
        <taxon>Sphingobacterium</taxon>
    </lineage>
</organism>
<comment type="caution">
    <text evidence="1">The sequence shown here is derived from an EMBL/GenBank/DDBJ whole genome shotgun (WGS) entry which is preliminary data.</text>
</comment>
<evidence type="ECO:0000313" key="1">
    <source>
        <dbReference type="EMBL" id="TJZ63124.1"/>
    </source>
</evidence>
<protein>
    <submittedName>
        <fullName evidence="1">Uncharacterized protein</fullName>
    </submittedName>
</protein>
<accession>A0A4U0PJP4</accession>
<proteinExistence type="predicted"/>